<evidence type="ECO:0000256" key="3">
    <source>
        <dbReference type="ARBA" id="ARBA00004496"/>
    </source>
</evidence>
<feature type="region of interest" description="Disordered" evidence="19">
    <location>
        <begin position="1"/>
        <end position="20"/>
    </location>
</feature>
<evidence type="ECO:0000256" key="13">
    <source>
        <dbReference type="ARBA" id="ARBA00022786"/>
    </source>
</evidence>
<evidence type="ECO:0000256" key="1">
    <source>
        <dbReference type="ARBA" id="ARBA00000900"/>
    </source>
</evidence>
<keyword evidence="9" id="KW-0479">Metal-binding</keyword>
<evidence type="ECO:0000313" key="21">
    <source>
        <dbReference type="EMBL" id="RUP43917.1"/>
    </source>
</evidence>
<evidence type="ECO:0000256" key="5">
    <source>
        <dbReference type="ARBA" id="ARBA00012483"/>
    </source>
</evidence>
<keyword evidence="14" id="KW-0862">Zinc</keyword>
<dbReference type="PROSITE" id="PS50089">
    <property type="entry name" value="ZF_RING_2"/>
    <property type="match status" value="1"/>
</dbReference>
<dbReference type="EMBL" id="RBNI01010043">
    <property type="protein sequence ID" value="RUP43916.1"/>
    <property type="molecule type" value="Genomic_DNA"/>
</dbReference>
<feature type="compositionally biased region" description="Basic and acidic residues" evidence="19">
    <location>
        <begin position="1"/>
        <end position="16"/>
    </location>
</feature>
<evidence type="ECO:0000256" key="7">
    <source>
        <dbReference type="ARBA" id="ARBA00022574"/>
    </source>
</evidence>
<keyword evidence="15" id="KW-0234">DNA repair</keyword>
<dbReference type="InterPro" id="IPR001680">
    <property type="entry name" value="WD40_rpt"/>
</dbReference>
<dbReference type="Pfam" id="PF23419">
    <property type="entry name" value="WD40_RFWD3"/>
    <property type="match status" value="1"/>
</dbReference>
<sequence length="643" mass="71458">MGGSGHAHDEHKHDVTSPRLVAKQTSNLGMDAFVTAIDDGHAPQDNEHEWNISGDEGAIDFEGDSHSTHVNLRGLERDSAQVTLAEATIQMPIMETMPLSVISPIAHAPLQVVQNSPDIFQPTLPNIGTLTTDCTNKKHKRSASMSSHDDSNQCPICLEPWSSSGSHRVVSIKCGHLFGQNCIEKWFAKGKKDKTAKCPECNLVGYQKDIRFIWTKNIVAVDTSELESVRQDLREEQSARREVEKEKAKLQLAFKMGESQMLKMEREIKNLRIMNSTLLLQIEAYRAKSGITTAKRYVFNNLVAISAELQAARVMSFNPHHEMLIVSNGHGLLKISLRELSSQEYATIHCKPIRDAQCCPDGSGLLLTTSFDRTLKLTSTVRSNSTVQCFNLENPGWSCCWNNDNPQYMFCGLANDTVLMFDIRQTKAPVTRLQDHDKTGGKPLHSLIYIPRSDKSNASGLLAANFDHVFLWESNSNGESFSSGLQGNAEKARCTVFDMQIPAATCYSVSHDPMTQQVLGSFRGTSFTKHVVSALNITDGLPTLHAMRIQSGTGGQKTLARTQIFSRREQAGTASHIKTYVCAGKEDCCSLVIWGPDGEMQELENRVEWPKESVIDVQRCIQSNGKDMIAGLTERHVRLYTYE</sequence>
<evidence type="ECO:0000256" key="6">
    <source>
        <dbReference type="ARBA" id="ARBA00022490"/>
    </source>
</evidence>
<organism evidence="21 22">
    <name type="scientific">Jimgerdemannia flammicorona</name>
    <dbReference type="NCBI Taxonomy" id="994334"/>
    <lineage>
        <taxon>Eukaryota</taxon>
        <taxon>Fungi</taxon>
        <taxon>Fungi incertae sedis</taxon>
        <taxon>Mucoromycota</taxon>
        <taxon>Mucoromycotina</taxon>
        <taxon>Endogonomycetes</taxon>
        <taxon>Endogonales</taxon>
        <taxon>Endogonaceae</taxon>
        <taxon>Jimgerdemannia</taxon>
    </lineage>
</organism>
<keyword evidence="12 17" id="KW-0863">Zinc-finger</keyword>
<dbReference type="InterPro" id="IPR036322">
    <property type="entry name" value="WD40_repeat_dom_sf"/>
</dbReference>
<dbReference type="InterPro" id="IPR037381">
    <property type="entry name" value="RFWD3"/>
</dbReference>
<evidence type="ECO:0000256" key="2">
    <source>
        <dbReference type="ARBA" id="ARBA00004322"/>
    </source>
</evidence>
<dbReference type="OrthoDB" id="8062037at2759"/>
<evidence type="ECO:0000256" key="11">
    <source>
        <dbReference type="ARBA" id="ARBA00022763"/>
    </source>
</evidence>
<evidence type="ECO:0000256" key="19">
    <source>
        <dbReference type="SAM" id="MobiDB-lite"/>
    </source>
</evidence>
<keyword evidence="22" id="KW-1185">Reference proteome</keyword>
<evidence type="ECO:0000256" key="10">
    <source>
        <dbReference type="ARBA" id="ARBA00022737"/>
    </source>
</evidence>
<evidence type="ECO:0000256" key="9">
    <source>
        <dbReference type="ARBA" id="ARBA00022723"/>
    </source>
</evidence>
<keyword evidence="6" id="KW-0963">Cytoplasm</keyword>
<feature type="coiled-coil region" evidence="18">
    <location>
        <begin position="226"/>
        <end position="253"/>
    </location>
</feature>
<feature type="domain" description="RING-type" evidence="20">
    <location>
        <begin position="154"/>
        <end position="202"/>
    </location>
</feature>
<gene>
    <name evidence="21" type="ORF">BC936DRAFT_136548</name>
</gene>
<evidence type="ECO:0000256" key="15">
    <source>
        <dbReference type="ARBA" id="ARBA00023204"/>
    </source>
</evidence>
<dbReference type="SMART" id="SM00320">
    <property type="entry name" value="WD40"/>
    <property type="match status" value="3"/>
</dbReference>
<dbReference type="InterPro" id="IPR056527">
    <property type="entry name" value="WD40_RFWD3"/>
</dbReference>
<keyword evidence="11" id="KW-0227">DNA damage</keyword>
<keyword evidence="7" id="KW-0853">WD repeat</keyword>
<name>A0A433CZA3_9FUNG</name>
<comment type="pathway">
    <text evidence="4">Protein modification; protein ubiquitination.</text>
</comment>
<evidence type="ECO:0000256" key="17">
    <source>
        <dbReference type="PROSITE-ProRule" id="PRU00175"/>
    </source>
</evidence>
<dbReference type="EC" id="2.3.2.27" evidence="5"/>
<evidence type="ECO:0000256" key="18">
    <source>
        <dbReference type="SAM" id="Coils"/>
    </source>
</evidence>
<proteinExistence type="predicted"/>
<keyword evidence="10" id="KW-0677">Repeat</keyword>
<keyword evidence="13" id="KW-0833">Ubl conjugation pathway</keyword>
<dbReference type="GO" id="GO:0016567">
    <property type="term" value="P:protein ubiquitination"/>
    <property type="evidence" value="ECO:0007669"/>
    <property type="project" value="InterPro"/>
</dbReference>
<evidence type="ECO:0000259" key="20">
    <source>
        <dbReference type="PROSITE" id="PS50089"/>
    </source>
</evidence>
<keyword evidence="16" id="KW-0539">Nucleus</keyword>
<accession>A0A433CZA3</accession>
<dbReference type="Pfam" id="PF13445">
    <property type="entry name" value="zf-RING_UBOX"/>
    <property type="match status" value="1"/>
</dbReference>
<dbReference type="PANTHER" id="PTHR16047:SF7">
    <property type="entry name" value="E3 UBIQUITIN-PROTEIN LIGASE RFWD3"/>
    <property type="match status" value="1"/>
</dbReference>
<dbReference type="GO" id="GO:0005737">
    <property type="term" value="C:cytoplasm"/>
    <property type="evidence" value="ECO:0007669"/>
    <property type="project" value="UniProtKB-SubCell"/>
</dbReference>
<dbReference type="GO" id="GO:0008270">
    <property type="term" value="F:zinc ion binding"/>
    <property type="evidence" value="ECO:0007669"/>
    <property type="project" value="UniProtKB-KW"/>
</dbReference>
<dbReference type="InterPro" id="IPR027370">
    <property type="entry name" value="Znf-RING_euk"/>
</dbReference>
<dbReference type="PANTHER" id="PTHR16047">
    <property type="entry name" value="RFWD3 PROTEIN"/>
    <property type="match status" value="1"/>
</dbReference>
<dbReference type="GO" id="GO:0005634">
    <property type="term" value="C:nucleus"/>
    <property type="evidence" value="ECO:0007669"/>
    <property type="project" value="InterPro"/>
</dbReference>
<dbReference type="SUPFAM" id="SSF57850">
    <property type="entry name" value="RING/U-box"/>
    <property type="match status" value="1"/>
</dbReference>
<evidence type="ECO:0000256" key="14">
    <source>
        <dbReference type="ARBA" id="ARBA00022833"/>
    </source>
</evidence>
<comment type="caution">
    <text evidence="21">The sequence shown here is derived from an EMBL/GenBank/DDBJ whole genome shotgun (WGS) entry which is preliminary data.</text>
</comment>
<evidence type="ECO:0000313" key="22">
    <source>
        <dbReference type="Proteomes" id="UP000268093"/>
    </source>
</evidence>
<dbReference type="Gene3D" id="3.30.40.10">
    <property type="entry name" value="Zinc/RING finger domain, C3HC4 (zinc finger)"/>
    <property type="match status" value="1"/>
</dbReference>
<dbReference type="Proteomes" id="UP000268093">
    <property type="component" value="Unassembled WGS sequence"/>
</dbReference>
<dbReference type="InterPro" id="IPR001841">
    <property type="entry name" value="Znf_RING"/>
</dbReference>
<dbReference type="Gene3D" id="2.130.10.10">
    <property type="entry name" value="YVTN repeat-like/Quinoprotein amine dehydrogenase"/>
    <property type="match status" value="1"/>
</dbReference>
<dbReference type="SUPFAM" id="SSF50978">
    <property type="entry name" value="WD40 repeat-like"/>
    <property type="match status" value="1"/>
</dbReference>
<dbReference type="CDD" id="cd16450">
    <property type="entry name" value="mRING-C3HGC3_RFWD3"/>
    <property type="match status" value="1"/>
</dbReference>
<evidence type="ECO:0000256" key="16">
    <source>
        <dbReference type="ARBA" id="ARBA00023242"/>
    </source>
</evidence>
<evidence type="ECO:0000256" key="4">
    <source>
        <dbReference type="ARBA" id="ARBA00004906"/>
    </source>
</evidence>
<comment type="subcellular location">
    <subcellularLocation>
        <location evidence="3">Cytoplasm</location>
    </subcellularLocation>
    <subcellularLocation>
        <location evidence="2">Nucleus</location>
        <location evidence="2">PML body</location>
    </subcellularLocation>
</comment>
<protein>
    <recommendedName>
        <fullName evidence="5">RING-type E3 ubiquitin transferase</fullName>
        <ecNumber evidence="5">2.3.2.27</ecNumber>
    </recommendedName>
</protein>
<keyword evidence="8" id="KW-0808">Transferase</keyword>
<dbReference type="SMART" id="SM00184">
    <property type="entry name" value="RING"/>
    <property type="match status" value="1"/>
</dbReference>
<dbReference type="AlphaFoldDB" id="A0A433CZA3"/>
<evidence type="ECO:0000256" key="8">
    <source>
        <dbReference type="ARBA" id="ARBA00022679"/>
    </source>
</evidence>
<dbReference type="InterPro" id="IPR015943">
    <property type="entry name" value="WD40/YVTN_repeat-like_dom_sf"/>
</dbReference>
<evidence type="ECO:0000256" key="12">
    <source>
        <dbReference type="ARBA" id="ARBA00022771"/>
    </source>
</evidence>
<dbReference type="InterPro" id="IPR013083">
    <property type="entry name" value="Znf_RING/FYVE/PHD"/>
</dbReference>
<dbReference type="EMBL" id="RBNI01010043">
    <property type="protein sequence ID" value="RUP43917.1"/>
    <property type="molecule type" value="Genomic_DNA"/>
</dbReference>
<dbReference type="GO" id="GO:0061630">
    <property type="term" value="F:ubiquitin protein ligase activity"/>
    <property type="evidence" value="ECO:0007669"/>
    <property type="project" value="UniProtKB-EC"/>
</dbReference>
<reference evidence="21 22" key="1">
    <citation type="journal article" date="2018" name="New Phytol.">
        <title>Phylogenomics of Endogonaceae and evolution of mycorrhizas within Mucoromycota.</title>
        <authorList>
            <person name="Chang Y."/>
            <person name="Desiro A."/>
            <person name="Na H."/>
            <person name="Sandor L."/>
            <person name="Lipzen A."/>
            <person name="Clum A."/>
            <person name="Barry K."/>
            <person name="Grigoriev I.V."/>
            <person name="Martin F.M."/>
            <person name="Stajich J.E."/>
            <person name="Smith M.E."/>
            <person name="Bonito G."/>
            <person name="Spatafora J.W."/>
        </authorList>
    </citation>
    <scope>NUCLEOTIDE SEQUENCE [LARGE SCALE GENOMIC DNA]</scope>
    <source>
        <strain evidence="21 22">GMNB39</strain>
    </source>
</reference>
<keyword evidence="18" id="KW-0175">Coiled coil</keyword>
<comment type="catalytic activity">
    <reaction evidence="1">
        <text>S-ubiquitinyl-[E2 ubiquitin-conjugating enzyme]-L-cysteine + [acceptor protein]-L-lysine = [E2 ubiquitin-conjugating enzyme]-L-cysteine + N(6)-ubiquitinyl-[acceptor protein]-L-lysine.</text>
        <dbReference type="EC" id="2.3.2.27"/>
    </reaction>
</comment>
<dbReference type="GO" id="GO:0036297">
    <property type="term" value="P:interstrand cross-link repair"/>
    <property type="evidence" value="ECO:0007669"/>
    <property type="project" value="InterPro"/>
</dbReference>